<accession>A0A1H2DM64</accession>
<feature type="domain" description="Mechanosensitive ion channel MscS C-terminal" evidence="13">
    <location>
        <begin position="1018"/>
        <end position="1101"/>
    </location>
</feature>
<dbReference type="SUPFAM" id="SSF50182">
    <property type="entry name" value="Sm-like ribonucleoproteins"/>
    <property type="match status" value="1"/>
</dbReference>
<evidence type="ECO:0000313" key="15">
    <source>
        <dbReference type="Proteomes" id="UP000182882"/>
    </source>
</evidence>
<evidence type="ECO:0000256" key="1">
    <source>
        <dbReference type="ARBA" id="ARBA00004651"/>
    </source>
</evidence>
<evidence type="ECO:0000259" key="10">
    <source>
        <dbReference type="Pfam" id="PF00924"/>
    </source>
</evidence>
<dbReference type="InterPro" id="IPR010920">
    <property type="entry name" value="LSM_dom_sf"/>
</dbReference>
<evidence type="ECO:0000256" key="6">
    <source>
        <dbReference type="ARBA" id="ARBA00023136"/>
    </source>
</evidence>
<dbReference type="EMBL" id="FNLN01000001">
    <property type="protein sequence ID" value="SDT84003.1"/>
    <property type="molecule type" value="Genomic_DNA"/>
</dbReference>
<dbReference type="InterPro" id="IPR025692">
    <property type="entry name" value="MscS_IM_dom1"/>
</dbReference>
<evidence type="ECO:0000259" key="13">
    <source>
        <dbReference type="Pfam" id="PF21082"/>
    </source>
</evidence>
<dbReference type="Gene3D" id="1.10.287.1260">
    <property type="match status" value="1"/>
</dbReference>
<evidence type="ECO:0000313" key="14">
    <source>
        <dbReference type="EMBL" id="SDT84003.1"/>
    </source>
</evidence>
<evidence type="ECO:0000256" key="4">
    <source>
        <dbReference type="ARBA" id="ARBA00022692"/>
    </source>
</evidence>
<keyword evidence="6 8" id="KW-0472">Membrane</keyword>
<keyword evidence="9" id="KW-0732">Signal</keyword>
<comment type="subcellular location">
    <subcellularLocation>
        <location evidence="1">Cell membrane</location>
        <topology evidence="1">Multi-pass membrane protein</topology>
    </subcellularLocation>
</comment>
<dbReference type="InterPro" id="IPR024393">
    <property type="entry name" value="MscS_porin"/>
</dbReference>
<dbReference type="InterPro" id="IPR049278">
    <property type="entry name" value="MS_channel_C"/>
</dbReference>
<evidence type="ECO:0000259" key="12">
    <source>
        <dbReference type="Pfam" id="PF12795"/>
    </source>
</evidence>
<name>A0A1H2DM64_9PROT</name>
<dbReference type="Proteomes" id="UP000182882">
    <property type="component" value="Unassembled WGS sequence"/>
</dbReference>
<feature type="transmembrane region" description="Helical" evidence="8">
    <location>
        <begin position="932"/>
        <end position="957"/>
    </location>
</feature>
<dbReference type="Pfam" id="PF00924">
    <property type="entry name" value="MS_channel_2nd"/>
    <property type="match status" value="1"/>
</dbReference>
<evidence type="ECO:0000259" key="11">
    <source>
        <dbReference type="Pfam" id="PF12794"/>
    </source>
</evidence>
<feature type="transmembrane region" description="Helical" evidence="8">
    <location>
        <begin position="556"/>
        <end position="578"/>
    </location>
</feature>
<dbReference type="InterPro" id="IPR011014">
    <property type="entry name" value="MscS_channel_TM-2"/>
</dbReference>
<dbReference type="InterPro" id="IPR011066">
    <property type="entry name" value="MscS_channel_C_sf"/>
</dbReference>
<feature type="transmembrane region" description="Helical" evidence="8">
    <location>
        <begin position="511"/>
        <end position="527"/>
    </location>
</feature>
<evidence type="ECO:0000256" key="8">
    <source>
        <dbReference type="SAM" id="Phobius"/>
    </source>
</evidence>
<dbReference type="InterPro" id="IPR023408">
    <property type="entry name" value="MscS_beta-dom_sf"/>
</dbReference>
<keyword evidence="5 8" id="KW-1133">Transmembrane helix</keyword>
<dbReference type="PANTHER" id="PTHR30347">
    <property type="entry name" value="POTASSIUM CHANNEL RELATED"/>
    <property type="match status" value="1"/>
</dbReference>
<keyword evidence="4 8" id="KW-0812">Transmembrane</keyword>
<dbReference type="SUPFAM" id="SSF82689">
    <property type="entry name" value="Mechanosensitive channel protein MscS (YggB), C-terminal domain"/>
    <property type="match status" value="1"/>
</dbReference>
<keyword evidence="3" id="KW-1003">Cell membrane</keyword>
<feature type="domain" description="Mechanosensitive ion channel inner membrane" evidence="11">
    <location>
        <begin position="514"/>
        <end position="840"/>
    </location>
</feature>
<evidence type="ECO:0000256" key="5">
    <source>
        <dbReference type="ARBA" id="ARBA00022989"/>
    </source>
</evidence>
<dbReference type="Gene3D" id="2.30.30.60">
    <property type="match status" value="1"/>
</dbReference>
<keyword evidence="15" id="KW-1185">Reference proteome</keyword>
<dbReference type="GO" id="GO:0008381">
    <property type="term" value="F:mechanosensitive monoatomic ion channel activity"/>
    <property type="evidence" value="ECO:0007669"/>
    <property type="project" value="UniProtKB-ARBA"/>
</dbReference>
<gene>
    <name evidence="14" type="ORF">SAMN05216406_10181</name>
</gene>
<dbReference type="PANTHER" id="PTHR30347:SF1">
    <property type="entry name" value="MECHANOSENSITIVE CHANNEL MSCK"/>
    <property type="match status" value="1"/>
</dbReference>
<feature type="domain" description="Mechanosensitive ion channel MscS porin" evidence="12">
    <location>
        <begin position="52"/>
        <end position="276"/>
    </location>
</feature>
<feature type="transmembrane region" description="Helical" evidence="8">
    <location>
        <begin position="813"/>
        <end position="832"/>
    </location>
</feature>
<feature type="chain" id="PRO_5016269298" evidence="9">
    <location>
        <begin position="34"/>
        <end position="1136"/>
    </location>
</feature>
<dbReference type="Pfam" id="PF12795">
    <property type="entry name" value="MscS_porin"/>
    <property type="match status" value="1"/>
</dbReference>
<feature type="transmembrane region" description="Helical" evidence="8">
    <location>
        <begin position="666"/>
        <end position="685"/>
    </location>
</feature>
<proteinExistence type="inferred from homology"/>
<dbReference type="SUPFAM" id="SSF82861">
    <property type="entry name" value="Mechanosensitive channel protein MscS (YggB), transmembrane region"/>
    <property type="match status" value="1"/>
</dbReference>
<protein>
    <submittedName>
        <fullName evidence="14">Potassium efflux system protein</fullName>
    </submittedName>
</protein>
<evidence type="ECO:0000256" key="7">
    <source>
        <dbReference type="SAM" id="Coils"/>
    </source>
</evidence>
<evidence type="ECO:0000256" key="9">
    <source>
        <dbReference type="SAM" id="SignalP"/>
    </source>
</evidence>
<feature type="transmembrane region" description="Helical" evidence="8">
    <location>
        <begin position="632"/>
        <end position="654"/>
    </location>
</feature>
<feature type="transmembrane region" description="Helical" evidence="8">
    <location>
        <begin position="852"/>
        <end position="878"/>
    </location>
</feature>
<evidence type="ECO:0000256" key="2">
    <source>
        <dbReference type="ARBA" id="ARBA00008017"/>
    </source>
</evidence>
<organism evidence="14 15">
    <name type="scientific">Nitrosomonas ureae</name>
    <dbReference type="NCBI Taxonomy" id="44577"/>
    <lineage>
        <taxon>Bacteria</taxon>
        <taxon>Pseudomonadati</taxon>
        <taxon>Pseudomonadota</taxon>
        <taxon>Betaproteobacteria</taxon>
        <taxon>Nitrosomonadales</taxon>
        <taxon>Nitrosomonadaceae</taxon>
        <taxon>Nitrosomonas</taxon>
    </lineage>
</organism>
<dbReference type="RefSeq" id="WP_062558333.1">
    <property type="nucleotide sequence ID" value="NZ_CP013341.1"/>
</dbReference>
<keyword evidence="7" id="KW-0175">Coiled coil</keyword>
<feature type="domain" description="Mechanosensitive ion channel MscS" evidence="10">
    <location>
        <begin position="945"/>
        <end position="1010"/>
    </location>
</feature>
<comment type="similarity">
    <text evidence="2">Belongs to the MscS (TC 1.A.23) family.</text>
</comment>
<feature type="transmembrane region" description="Helical" evidence="8">
    <location>
        <begin position="898"/>
        <end position="920"/>
    </location>
</feature>
<dbReference type="GO" id="GO:0005886">
    <property type="term" value="C:plasma membrane"/>
    <property type="evidence" value="ECO:0007669"/>
    <property type="project" value="UniProtKB-SubCell"/>
</dbReference>
<sequence>MLLKFLSRLTWFLFLLLCSTPALLFLFSSSAYAKTQSSAIKAIDTARIAVDRSKMEETQRQAAINHLDTAKADEQEAEILKERLATLQAETADQPVRMERLNKALATNHEQELLEWSKRIPADADGETLEQILEQERTIITDLHAQINAAGTDLALILSRPAQAADEIATLRRRIEELSVSIVAQKDEPAALFEARRLHRLSEQRRLQGTLELRLAEQDTATQRQRLHELSLRELRYRLDLHEERIKHLQQRITSRGRYELESLIGQLIKREEELEGGNTVAVEAATVNRKMGEELLQQNEQLARDRAALARIEQARERITVTLSDTRIRLDVGGTSERVGRWLWGERRQLESLTRLKMHLERIRNDLADLRLERVMLSEQQRSLLDIDNAAGALIETPAGADDDVRVDEVAQNLLFPLLRKRTELLALLEPLLQRRISALEKSEQALQEQIHNVQELQQMLERYLLWIPSHGVIDSDWLQRLPEGLYDLIKPSRFITTMELSLRSFYQQPLPWIGSLLLVLILLLLRRRAPERIEALAADTSRIRQDSYSATLKTLGWTLLAVLPGPVMLILLGQLLQGIGNPGRFSHSMGQACMLMALPLLIVQLLYWISREQGLGHAHFRWTKQRREALRQSLPGMAIVVLPLYFIGSLAFIRKLDLAIDVQARLAILLSCVVLAWVLWRLLDVGRLWVIRGVTSEPSTLRKLLRVLLPISLLTVAILALTGYVYTAGMILQSLIASFSVIVMVAIGVGLLARWFLLGERRLALHRFDERRLAAAQVAEESGETIPEPEENITLEQVNTQTRRLLRAIRLTLLILGLIWVWAGILPAITRLDEIALWHVSEVGADGATIQQSITLIAVVLGIFVLVMTIIGARNLPGLIEISLLSHIRIDAASRYAITSVLRYTIVIGGTIIGLGFLGMRWSQLQWMAAALTVGLGFGLQEIFANFVSGIILLFERPFRVGDVITVDGFTGRVTRIRTRATTVLDADNKEIVIPNKTFITGQLINWTLTDSITRVVIKVGVAYGSDTNKVRELLMQAAREDERVLTEPEPTCCFLAFGASSLDFELRIFVNLLSHRQEVQDTLNARIITLFAEHNIDIAFPQLDLHVRDLPSELIRSPAPAIKSEEAKTDRSL</sequence>
<dbReference type="Pfam" id="PF21082">
    <property type="entry name" value="MS_channel_3rd"/>
    <property type="match status" value="1"/>
</dbReference>
<evidence type="ECO:0000256" key="3">
    <source>
        <dbReference type="ARBA" id="ARBA00022475"/>
    </source>
</evidence>
<feature type="transmembrane region" description="Helical" evidence="8">
    <location>
        <begin position="734"/>
        <end position="759"/>
    </location>
</feature>
<feature type="transmembrane region" description="Helical" evidence="8">
    <location>
        <begin position="706"/>
        <end position="728"/>
    </location>
</feature>
<dbReference type="Pfam" id="PF12794">
    <property type="entry name" value="MscS_TM"/>
    <property type="match status" value="1"/>
</dbReference>
<dbReference type="Gene3D" id="3.30.70.100">
    <property type="match status" value="1"/>
</dbReference>
<dbReference type="InterPro" id="IPR006685">
    <property type="entry name" value="MscS_channel_2nd"/>
</dbReference>
<dbReference type="InterPro" id="IPR052702">
    <property type="entry name" value="MscS-like_channel"/>
</dbReference>
<dbReference type="KEGG" id="nur:ATY38_04975"/>
<dbReference type="AlphaFoldDB" id="A0A1H2DM64"/>
<feature type="transmembrane region" description="Helical" evidence="8">
    <location>
        <begin position="590"/>
        <end position="611"/>
    </location>
</feature>
<feature type="coiled-coil region" evidence="7">
    <location>
        <begin position="354"/>
        <end position="381"/>
    </location>
</feature>
<reference evidence="15" key="1">
    <citation type="submission" date="2016-10" db="EMBL/GenBank/DDBJ databases">
        <authorList>
            <person name="Varghese N."/>
            <person name="Submissions S."/>
        </authorList>
    </citation>
    <scope>NUCLEOTIDE SEQUENCE [LARGE SCALE GENOMIC DNA]</scope>
    <source>
        <strain evidence="15">Nm10</strain>
    </source>
</reference>
<feature type="signal peptide" evidence="9">
    <location>
        <begin position="1"/>
        <end position="33"/>
    </location>
</feature>